<keyword evidence="3" id="KW-1185">Reference proteome</keyword>
<accession>A0AAU9TKT0</accession>
<dbReference type="InterPro" id="IPR000477">
    <property type="entry name" value="RT_dom"/>
</dbReference>
<dbReference type="Proteomes" id="UP001153954">
    <property type="component" value="Unassembled WGS sequence"/>
</dbReference>
<evidence type="ECO:0000259" key="1">
    <source>
        <dbReference type="Pfam" id="PF00078"/>
    </source>
</evidence>
<protein>
    <recommendedName>
        <fullName evidence="1">Reverse transcriptase domain-containing protein</fullName>
    </recommendedName>
</protein>
<dbReference type="Pfam" id="PF00078">
    <property type="entry name" value="RVT_1"/>
    <property type="match status" value="1"/>
</dbReference>
<proteinExistence type="predicted"/>
<organism evidence="2 3">
    <name type="scientific">Euphydryas editha</name>
    <name type="common">Edith's checkerspot</name>
    <dbReference type="NCBI Taxonomy" id="104508"/>
    <lineage>
        <taxon>Eukaryota</taxon>
        <taxon>Metazoa</taxon>
        <taxon>Ecdysozoa</taxon>
        <taxon>Arthropoda</taxon>
        <taxon>Hexapoda</taxon>
        <taxon>Insecta</taxon>
        <taxon>Pterygota</taxon>
        <taxon>Neoptera</taxon>
        <taxon>Endopterygota</taxon>
        <taxon>Lepidoptera</taxon>
        <taxon>Glossata</taxon>
        <taxon>Ditrysia</taxon>
        <taxon>Papilionoidea</taxon>
        <taxon>Nymphalidae</taxon>
        <taxon>Nymphalinae</taxon>
        <taxon>Euphydryas</taxon>
    </lineage>
</organism>
<gene>
    <name evidence="2" type="ORF">EEDITHA_LOCUS2880</name>
</gene>
<reference evidence="2" key="1">
    <citation type="submission" date="2022-03" db="EMBL/GenBank/DDBJ databases">
        <authorList>
            <person name="Tunstrom K."/>
        </authorList>
    </citation>
    <scope>NUCLEOTIDE SEQUENCE</scope>
</reference>
<name>A0AAU9TKT0_EUPED</name>
<evidence type="ECO:0000313" key="2">
    <source>
        <dbReference type="EMBL" id="CAH2086507.1"/>
    </source>
</evidence>
<dbReference type="AlphaFoldDB" id="A0AAU9TKT0"/>
<evidence type="ECO:0000313" key="3">
    <source>
        <dbReference type="Proteomes" id="UP001153954"/>
    </source>
</evidence>
<sequence length="131" mass="15238">MLNEPGHILLLQVFILLRNDKKVFSKPIQDLAELRQRITEATKHINSRRYARLITRYYREEHVREIGKGCVQGSIGGPMLWSLLLDPLLPELEARNYYVQAFADDVVLVFEGETAHEVERRANAALEHVWE</sequence>
<comment type="caution">
    <text evidence="2">The sequence shown here is derived from an EMBL/GenBank/DDBJ whole genome shotgun (WGS) entry which is preliminary data.</text>
</comment>
<feature type="domain" description="Reverse transcriptase" evidence="1">
    <location>
        <begin position="49"/>
        <end position="117"/>
    </location>
</feature>
<dbReference type="EMBL" id="CAKOGL010000005">
    <property type="protein sequence ID" value="CAH2086507.1"/>
    <property type="molecule type" value="Genomic_DNA"/>
</dbReference>